<evidence type="ECO:0000259" key="2">
    <source>
        <dbReference type="Pfam" id="PF09811"/>
    </source>
</evidence>
<protein>
    <recommendedName>
        <fullName evidence="2">Essential protein Yae1 N-terminal domain-containing protein</fullName>
    </recommendedName>
</protein>
<dbReference type="AlphaFoldDB" id="A0A9W8CYP6"/>
<dbReference type="OrthoDB" id="48036at2759"/>
<evidence type="ECO:0000313" key="3">
    <source>
        <dbReference type="EMBL" id="KAJ1729763.1"/>
    </source>
</evidence>
<comment type="caution">
    <text evidence="3">The sequence shown here is derived from an EMBL/GenBank/DDBJ whole genome shotgun (WGS) entry which is preliminary data.</text>
</comment>
<dbReference type="Proteomes" id="UP001143981">
    <property type="component" value="Unassembled WGS sequence"/>
</dbReference>
<accession>A0A9W8CYP6</accession>
<comment type="similarity">
    <text evidence="1">Belongs to the LTO1 family.</text>
</comment>
<organism evidence="3 4">
    <name type="scientific">Coemansia biformis</name>
    <dbReference type="NCBI Taxonomy" id="1286918"/>
    <lineage>
        <taxon>Eukaryota</taxon>
        <taxon>Fungi</taxon>
        <taxon>Fungi incertae sedis</taxon>
        <taxon>Zoopagomycota</taxon>
        <taxon>Kickxellomycotina</taxon>
        <taxon>Kickxellomycetes</taxon>
        <taxon>Kickxellales</taxon>
        <taxon>Kickxellaceae</taxon>
        <taxon>Coemansia</taxon>
    </lineage>
</organism>
<gene>
    <name evidence="3" type="ORF">LPJ61_003368</name>
</gene>
<dbReference type="InterPro" id="IPR052436">
    <property type="entry name" value="LTO1_adapter"/>
</dbReference>
<evidence type="ECO:0000256" key="1">
    <source>
        <dbReference type="ARBA" id="ARBA00038090"/>
    </source>
</evidence>
<reference evidence="3" key="1">
    <citation type="submission" date="2022-07" db="EMBL/GenBank/DDBJ databases">
        <title>Phylogenomic reconstructions and comparative analyses of Kickxellomycotina fungi.</title>
        <authorList>
            <person name="Reynolds N.K."/>
            <person name="Stajich J.E."/>
            <person name="Barry K."/>
            <person name="Grigoriev I.V."/>
            <person name="Crous P."/>
            <person name="Smith M.E."/>
        </authorList>
    </citation>
    <scope>NUCLEOTIDE SEQUENCE</scope>
    <source>
        <strain evidence="3">BCRC 34381</strain>
    </source>
</reference>
<dbReference type="InterPro" id="IPR019191">
    <property type="entry name" value="Essential_protein_Yae1_N"/>
</dbReference>
<dbReference type="PANTHER" id="PTHR28532:SF1">
    <property type="entry name" value="ORAL CANCER OVEREXPRESSED 1"/>
    <property type="match status" value="1"/>
</dbReference>
<dbReference type="EMBL" id="JANBOI010000556">
    <property type="protein sequence ID" value="KAJ1729763.1"/>
    <property type="molecule type" value="Genomic_DNA"/>
</dbReference>
<name>A0A9W8CYP6_9FUNG</name>
<feature type="domain" description="Essential protein Yae1 N-terminal" evidence="2">
    <location>
        <begin position="15"/>
        <end position="53"/>
    </location>
</feature>
<proteinExistence type="inferred from homology"/>
<keyword evidence="4" id="KW-1185">Reference proteome</keyword>
<dbReference type="Pfam" id="PF09811">
    <property type="entry name" value="Yae1_N"/>
    <property type="match status" value="1"/>
</dbReference>
<dbReference type="PANTHER" id="PTHR28532">
    <property type="entry name" value="GEO13458P1"/>
    <property type="match status" value="1"/>
</dbReference>
<evidence type="ECO:0000313" key="4">
    <source>
        <dbReference type="Proteomes" id="UP001143981"/>
    </source>
</evidence>
<sequence>MDRIADVEREFESAGYAEGIAAGRAAGIAEGRELGCEHGFDIGKDLGFYRGWAQAWLRAAAAHPGLVPDRAQAKLRAIQDAVDAVPMTNDDGAHFAERIKAVQLKFKVAAAMLGASIATELPTETLSY</sequence>